<feature type="region of interest" description="Disordered" evidence="4">
    <location>
        <begin position="293"/>
        <end position="332"/>
    </location>
</feature>
<keyword evidence="5" id="KW-0346">Stress response</keyword>
<evidence type="ECO:0000256" key="3">
    <source>
        <dbReference type="PROSITE-ProRule" id="PRU00339"/>
    </source>
</evidence>
<keyword evidence="2 3" id="KW-0802">TPR repeat</keyword>
<dbReference type="Proteomes" id="UP001180020">
    <property type="component" value="Unassembled WGS sequence"/>
</dbReference>
<feature type="compositionally biased region" description="Low complexity" evidence="4">
    <location>
        <begin position="307"/>
        <end position="322"/>
    </location>
</feature>
<gene>
    <name evidence="5" type="primary">STI</name>
    <name evidence="5" type="ORF">QJS10_CPB13g01201</name>
</gene>
<dbReference type="GO" id="GO:0016020">
    <property type="term" value="C:membrane"/>
    <property type="evidence" value="ECO:0007669"/>
    <property type="project" value="TreeGrafter"/>
</dbReference>
<keyword evidence="6" id="KW-1185">Reference proteome</keyword>
<dbReference type="InterPro" id="IPR019734">
    <property type="entry name" value="TPR_rpt"/>
</dbReference>
<feature type="region of interest" description="Disordered" evidence="4">
    <location>
        <begin position="78"/>
        <end position="104"/>
    </location>
</feature>
<feature type="repeat" description="TPR" evidence="3">
    <location>
        <begin position="245"/>
        <end position="279"/>
    </location>
</feature>
<reference evidence="5" key="2">
    <citation type="submission" date="2023-06" db="EMBL/GenBank/DDBJ databases">
        <authorList>
            <person name="Ma L."/>
            <person name="Liu K.-W."/>
            <person name="Li Z."/>
            <person name="Hsiao Y.-Y."/>
            <person name="Qi Y."/>
            <person name="Fu T."/>
            <person name="Tang G."/>
            <person name="Zhang D."/>
            <person name="Sun W.-H."/>
            <person name="Liu D.-K."/>
            <person name="Li Y."/>
            <person name="Chen G.-Z."/>
            <person name="Liu X.-D."/>
            <person name="Liao X.-Y."/>
            <person name="Jiang Y.-T."/>
            <person name="Yu X."/>
            <person name="Hao Y."/>
            <person name="Huang J."/>
            <person name="Zhao X.-W."/>
            <person name="Ke S."/>
            <person name="Chen Y.-Y."/>
            <person name="Wu W.-L."/>
            <person name="Hsu J.-L."/>
            <person name="Lin Y.-F."/>
            <person name="Huang M.-D."/>
            <person name="Li C.-Y."/>
            <person name="Huang L."/>
            <person name="Wang Z.-W."/>
            <person name="Zhao X."/>
            <person name="Zhong W.-Y."/>
            <person name="Peng D.-H."/>
            <person name="Ahmad S."/>
            <person name="Lan S."/>
            <person name="Zhang J.-S."/>
            <person name="Tsai W.-C."/>
            <person name="Van De Peer Y."/>
            <person name="Liu Z.-J."/>
        </authorList>
    </citation>
    <scope>NUCLEOTIDE SEQUENCE</scope>
    <source>
        <strain evidence="5">CP</strain>
        <tissue evidence="5">Leaves</tissue>
    </source>
</reference>
<accession>A0AAV9DF74</accession>
<dbReference type="PROSITE" id="PS50005">
    <property type="entry name" value="TPR"/>
    <property type="match status" value="2"/>
</dbReference>
<feature type="region of interest" description="Disordered" evidence="4">
    <location>
        <begin position="402"/>
        <end position="421"/>
    </location>
</feature>
<proteinExistence type="predicted"/>
<feature type="repeat" description="TPR" evidence="3">
    <location>
        <begin position="211"/>
        <end position="244"/>
    </location>
</feature>
<dbReference type="PANTHER" id="PTHR45831:SF2">
    <property type="entry name" value="LD24721P"/>
    <property type="match status" value="1"/>
</dbReference>
<evidence type="ECO:0000256" key="4">
    <source>
        <dbReference type="SAM" id="MobiDB-lite"/>
    </source>
</evidence>
<evidence type="ECO:0000256" key="1">
    <source>
        <dbReference type="ARBA" id="ARBA00022737"/>
    </source>
</evidence>
<dbReference type="GO" id="GO:0072380">
    <property type="term" value="C:TRC complex"/>
    <property type="evidence" value="ECO:0007669"/>
    <property type="project" value="TreeGrafter"/>
</dbReference>
<dbReference type="PANTHER" id="PTHR45831">
    <property type="entry name" value="LD24721P"/>
    <property type="match status" value="1"/>
</dbReference>
<dbReference type="FunFam" id="1.25.40.10:FF:000330">
    <property type="entry name" value="Tetratricopeptide repeat (TPR)-like superfamily protein"/>
    <property type="match status" value="1"/>
</dbReference>
<dbReference type="Gene3D" id="1.25.40.10">
    <property type="entry name" value="Tetratricopeptide repeat domain"/>
    <property type="match status" value="1"/>
</dbReference>
<dbReference type="InterPro" id="IPR047150">
    <property type="entry name" value="SGT"/>
</dbReference>
<dbReference type="InterPro" id="IPR011990">
    <property type="entry name" value="TPR-like_helical_dom_sf"/>
</dbReference>
<dbReference type="AlphaFoldDB" id="A0AAV9DF74"/>
<dbReference type="SMART" id="SM00028">
    <property type="entry name" value="TPR"/>
    <property type="match status" value="3"/>
</dbReference>
<dbReference type="Pfam" id="PF07719">
    <property type="entry name" value="TPR_2"/>
    <property type="match status" value="1"/>
</dbReference>
<dbReference type="Pfam" id="PF00515">
    <property type="entry name" value="TPR_1"/>
    <property type="match status" value="1"/>
</dbReference>
<dbReference type="InterPro" id="IPR013105">
    <property type="entry name" value="TPR_2"/>
</dbReference>
<dbReference type="GO" id="GO:0006620">
    <property type="term" value="P:post-translational protein targeting to endoplasmic reticulum membrane"/>
    <property type="evidence" value="ECO:0007669"/>
    <property type="project" value="TreeGrafter"/>
</dbReference>
<sequence>MERPRTDSPISRRIVMAFLDFLKTVEPAPNVDIEGLDIVQECLEEVFKIDQSSGVDLTQPGLLVNLFSSLEANKRSINPTSTSLDGSSTASAQDTVEPSKSSKSLMDDLCGNSHVSEASKDILFVQFFAGLDKLNFWTTTPSGDDDQVQLAKATSVFDDAFMEMEKSRCPVNQHNLADAFKLRGNQAMQSKSYSDAIELYTFAIALCGKNAIYYCNRAAAFTQIHKYNEAIEDCRISIEIDPNYSKAYSRLGLAYFAQGNYNDAINKGFLKALQLDPNNTSVRENIQVAAQKLHEAHQRTTQEANAGSTSSQTSNLQSTGQGNQSCPFPSFSFGGPTVPEISNIFMNMASSVHQGQQPRDMPLNGNVSAPVEPETRMDGNINLNFGDITQDISGALRSVMGRMFPPPNDPQDDAPRDSGSG</sequence>
<dbReference type="GO" id="GO:0060090">
    <property type="term" value="F:molecular adaptor activity"/>
    <property type="evidence" value="ECO:0007669"/>
    <property type="project" value="TreeGrafter"/>
</dbReference>
<dbReference type="EMBL" id="JAUJYO010000013">
    <property type="protein sequence ID" value="KAK1299675.1"/>
    <property type="molecule type" value="Genomic_DNA"/>
</dbReference>
<name>A0AAV9DF74_ACOCL</name>
<evidence type="ECO:0000313" key="5">
    <source>
        <dbReference type="EMBL" id="KAK1299675.1"/>
    </source>
</evidence>
<keyword evidence="1" id="KW-0677">Repeat</keyword>
<reference evidence="5" key="1">
    <citation type="journal article" date="2023" name="Nat. Commun.">
        <title>Diploid and tetraploid genomes of Acorus and the evolution of monocots.</title>
        <authorList>
            <person name="Ma L."/>
            <person name="Liu K.W."/>
            <person name="Li Z."/>
            <person name="Hsiao Y.Y."/>
            <person name="Qi Y."/>
            <person name="Fu T."/>
            <person name="Tang G.D."/>
            <person name="Zhang D."/>
            <person name="Sun W.H."/>
            <person name="Liu D.K."/>
            <person name="Li Y."/>
            <person name="Chen G.Z."/>
            <person name="Liu X.D."/>
            <person name="Liao X.Y."/>
            <person name="Jiang Y.T."/>
            <person name="Yu X."/>
            <person name="Hao Y."/>
            <person name="Huang J."/>
            <person name="Zhao X.W."/>
            <person name="Ke S."/>
            <person name="Chen Y.Y."/>
            <person name="Wu W.L."/>
            <person name="Hsu J.L."/>
            <person name="Lin Y.F."/>
            <person name="Huang M.D."/>
            <person name="Li C.Y."/>
            <person name="Huang L."/>
            <person name="Wang Z.W."/>
            <person name="Zhao X."/>
            <person name="Zhong W.Y."/>
            <person name="Peng D.H."/>
            <person name="Ahmad S."/>
            <person name="Lan S."/>
            <person name="Zhang J.S."/>
            <person name="Tsai W.C."/>
            <person name="Van de Peer Y."/>
            <person name="Liu Z.J."/>
        </authorList>
    </citation>
    <scope>NUCLEOTIDE SEQUENCE</scope>
    <source>
        <strain evidence="5">CP</strain>
    </source>
</reference>
<protein>
    <submittedName>
        <fullName evidence="5">Heat shock protein STI</fullName>
    </submittedName>
</protein>
<organism evidence="5 6">
    <name type="scientific">Acorus calamus</name>
    <name type="common">Sweet flag</name>
    <dbReference type="NCBI Taxonomy" id="4465"/>
    <lineage>
        <taxon>Eukaryota</taxon>
        <taxon>Viridiplantae</taxon>
        <taxon>Streptophyta</taxon>
        <taxon>Embryophyta</taxon>
        <taxon>Tracheophyta</taxon>
        <taxon>Spermatophyta</taxon>
        <taxon>Magnoliopsida</taxon>
        <taxon>Liliopsida</taxon>
        <taxon>Acoraceae</taxon>
        <taxon>Acorus</taxon>
    </lineage>
</organism>
<dbReference type="SUPFAM" id="SSF48452">
    <property type="entry name" value="TPR-like"/>
    <property type="match status" value="1"/>
</dbReference>
<evidence type="ECO:0000313" key="6">
    <source>
        <dbReference type="Proteomes" id="UP001180020"/>
    </source>
</evidence>
<comment type="caution">
    <text evidence="5">The sequence shown here is derived from an EMBL/GenBank/DDBJ whole genome shotgun (WGS) entry which is preliminary data.</text>
</comment>
<evidence type="ECO:0000256" key="2">
    <source>
        <dbReference type="ARBA" id="ARBA00022803"/>
    </source>
</evidence>